<gene>
    <name evidence="2" type="ORF">BSU04_42845</name>
</gene>
<comment type="caution">
    <text evidence="2">The sequence shown here is derived from an EMBL/GenBank/DDBJ whole genome shotgun (WGS) entry which is preliminary data.</text>
</comment>
<evidence type="ECO:0000313" key="3">
    <source>
        <dbReference type="Proteomes" id="UP000214720"/>
    </source>
</evidence>
<dbReference type="EMBL" id="MTHB01000278">
    <property type="protein sequence ID" value="OXC72367.1"/>
    <property type="molecule type" value="Genomic_DNA"/>
</dbReference>
<feature type="region of interest" description="Disordered" evidence="1">
    <location>
        <begin position="41"/>
        <end position="69"/>
    </location>
</feature>
<organism evidence="2 3">
    <name type="scientific">Caballeronia sordidicola</name>
    <name type="common">Burkholderia sordidicola</name>
    <dbReference type="NCBI Taxonomy" id="196367"/>
    <lineage>
        <taxon>Bacteria</taxon>
        <taxon>Pseudomonadati</taxon>
        <taxon>Pseudomonadota</taxon>
        <taxon>Betaproteobacteria</taxon>
        <taxon>Burkholderiales</taxon>
        <taxon>Burkholderiaceae</taxon>
        <taxon>Caballeronia</taxon>
    </lineage>
</organism>
<protein>
    <submittedName>
        <fullName evidence="2">Uncharacterized protein</fullName>
    </submittedName>
</protein>
<sequence length="69" mass="7744">MCSKMHFYSPSGLDRSGEQGGQVSLSRFGFIYTFSTPFPDKQLHHDEHAPSKTGLARARRHYGVDEKTG</sequence>
<feature type="region of interest" description="Disordered" evidence="1">
    <location>
        <begin position="1"/>
        <end position="20"/>
    </location>
</feature>
<name>A0A226WNM6_CABSO</name>
<accession>A0A226WNM6</accession>
<feature type="compositionally biased region" description="Basic and acidic residues" evidence="1">
    <location>
        <begin position="41"/>
        <end position="50"/>
    </location>
</feature>
<proteinExistence type="predicted"/>
<evidence type="ECO:0000256" key="1">
    <source>
        <dbReference type="SAM" id="MobiDB-lite"/>
    </source>
</evidence>
<dbReference type="AlphaFoldDB" id="A0A226WNM6"/>
<reference evidence="3" key="1">
    <citation type="submission" date="2017-01" db="EMBL/GenBank/DDBJ databases">
        <title>Genome Analysis of Deinococcus marmoris KOPRI26562.</title>
        <authorList>
            <person name="Kim J.H."/>
            <person name="Oh H.-M."/>
        </authorList>
    </citation>
    <scope>NUCLEOTIDE SEQUENCE [LARGE SCALE GENOMIC DNA]</scope>
    <source>
        <strain evidence="3">PAMC 26633</strain>
    </source>
</reference>
<evidence type="ECO:0000313" key="2">
    <source>
        <dbReference type="EMBL" id="OXC72367.1"/>
    </source>
</evidence>
<dbReference type="Proteomes" id="UP000214720">
    <property type="component" value="Unassembled WGS sequence"/>
</dbReference>